<name>A0ABQ2A2Z0_9BACL</name>
<dbReference type="Proteomes" id="UP000605427">
    <property type="component" value="Unassembled WGS sequence"/>
</dbReference>
<feature type="transmembrane region" description="Helical" evidence="1">
    <location>
        <begin position="135"/>
        <end position="156"/>
    </location>
</feature>
<feature type="transmembrane region" description="Helical" evidence="1">
    <location>
        <begin position="212"/>
        <end position="232"/>
    </location>
</feature>
<dbReference type="PANTHER" id="PTHR37305">
    <property type="entry name" value="INTEGRAL MEMBRANE PROTEIN-RELATED"/>
    <property type="match status" value="1"/>
</dbReference>
<keyword evidence="1" id="KW-1133">Transmembrane helix</keyword>
<evidence type="ECO:0000256" key="1">
    <source>
        <dbReference type="SAM" id="Phobius"/>
    </source>
</evidence>
<feature type="transmembrane region" description="Helical" evidence="1">
    <location>
        <begin position="90"/>
        <end position="123"/>
    </location>
</feature>
<dbReference type="PANTHER" id="PTHR37305:SF1">
    <property type="entry name" value="MEMBRANE PROTEIN"/>
    <property type="match status" value="1"/>
</dbReference>
<accession>A0ABQ2A2Z0</accession>
<keyword evidence="1" id="KW-0472">Membrane</keyword>
<proteinExistence type="predicted"/>
<evidence type="ECO:0000313" key="3">
    <source>
        <dbReference type="Proteomes" id="UP000605427"/>
    </source>
</evidence>
<feature type="transmembrane region" description="Helical" evidence="1">
    <location>
        <begin position="20"/>
        <end position="38"/>
    </location>
</feature>
<reference evidence="3" key="1">
    <citation type="journal article" date="2019" name="Int. J. Syst. Evol. Microbiol.">
        <title>The Global Catalogue of Microorganisms (GCM) 10K type strain sequencing project: providing services to taxonomists for standard genome sequencing and annotation.</title>
        <authorList>
            <consortium name="The Broad Institute Genomics Platform"/>
            <consortium name="The Broad Institute Genome Sequencing Center for Infectious Disease"/>
            <person name="Wu L."/>
            <person name="Ma J."/>
        </authorList>
    </citation>
    <scope>NUCLEOTIDE SEQUENCE [LARGE SCALE GENOMIC DNA]</scope>
    <source>
        <strain evidence="3">CCM 8702</strain>
    </source>
</reference>
<dbReference type="EMBL" id="BMDD01000004">
    <property type="protein sequence ID" value="GGH83442.1"/>
    <property type="molecule type" value="Genomic_DNA"/>
</dbReference>
<dbReference type="Pfam" id="PF12730">
    <property type="entry name" value="ABC2_membrane_4"/>
    <property type="match status" value="1"/>
</dbReference>
<keyword evidence="3" id="KW-1185">Reference proteome</keyword>
<comment type="caution">
    <text evidence="2">The sequence shown here is derived from an EMBL/GenBank/DDBJ whole genome shotgun (WGS) entry which is preliminary data.</text>
</comment>
<keyword evidence="1" id="KW-0812">Transmembrane</keyword>
<sequence>MKSLWNAAYVENRKLSRSPVLWGMLVFLLFVTGIRSGGADWNEHLGNMTFLFASVFGLMGFGTMTAWVFGREYADRTVKDLLALPVSRTAIVIAKGLVIIGWCLVATLTIFGFSLLLGLLLGVPGLSWSIVADQLGGLLLIAAFHLLLCSPVALLASISRGYLVPIAYAFTTLMVALTAGPTAFGAYLPWSIPALHLSMSDTAASAFPLGTASYAILILLFGIGAAGTVSWWKRADQR</sequence>
<evidence type="ECO:0000313" key="2">
    <source>
        <dbReference type="EMBL" id="GGH83442.1"/>
    </source>
</evidence>
<organism evidence="2 3">
    <name type="scientific">Saccharibacillus endophyticus</name>
    <dbReference type="NCBI Taxonomy" id="2060666"/>
    <lineage>
        <taxon>Bacteria</taxon>
        <taxon>Bacillati</taxon>
        <taxon>Bacillota</taxon>
        <taxon>Bacilli</taxon>
        <taxon>Bacillales</taxon>
        <taxon>Paenibacillaceae</taxon>
        <taxon>Saccharibacillus</taxon>
    </lineage>
</organism>
<feature type="transmembrane region" description="Helical" evidence="1">
    <location>
        <begin position="50"/>
        <end position="69"/>
    </location>
</feature>
<protein>
    <submittedName>
        <fullName evidence="2">Bacitracin ABC transporter permease</fullName>
    </submittedName>
</protein>
<feature type="transmembrane region" description="Helical" evidence="1">
    <location>
        <begin position="168"/>
        <end position="192"/>
    </location>
</feature>
<dbReference type="RefSeq" id="WP_172246067.1">
    <property type="nucleotide sequence ID" value="NZ_BMDD01000004.1"/>
</dbReference>
<gene>
    <name evidence="2" type="ORF">GCM10007362_36290</name>
</gene>